<reference evidence="2" key="1">
    <citation type="submission" date="2023-03" db="EMBL/GenBank/DDBJ databases">
        <title>Actinoallomurus iriomotensis NBRC 103681.</title>
        <authorList>
            <person name="Ichikawa N."/>
            <person name="Sato H."/>
            <person name="Tonouchi N."/>
        </authorList>
    </citation>
    <scope>NUCLEOTIDE SEQUENCE</scope>
    <source>
        <strain evidence="2">NBRC 103681</strain>
    </source>
</reference>
<organism evidence="2 3">
    <name type="scientific">Actinoallomurus iriomotensis</name>
    <dbReference type="NCBI Taxonomy" id="478107"/>
    <lineage>
        <taxon>Bacteria</taxon>
        <taxon>Bacillati</taxon>
        <taxon>Actinomycetota</taxon>
        <taxon>Actinomycetes</taxon>
        <taxon>Streptosporangiales</taxon>
        <taxon>Thermomonosporaceae</taxon>
        <taxon>Actinoallomurus</taxon>
    </lineage>
</organism>
<name>A0A9W6RSM8_9ACTN</name>
<feature type="compositionally biased region" description="Basic and acidic residues" evidence="1">
    <location>
        <begin position="1"/>
        <end position="10"/>
    </location>
</feature>
<comment type="caution">
    <text evidence="2">The sequence shown here is derived from an EMBL/GenBank/DDBJ whole genome shotgun (WGS) entry which is preliminary data.</text>
</comment>
<evidence type="ECO:0000256" key="1">
    <source>
        <dbReference type="SAM" id="MobiDB-lite"/>
    </source>
</evidence>
<proteinExistence type="predicted"/>
<feature type="compositionally biased region" description="Polar residues" evidence="1">
    <location>
        <begin position="70"/>
        <end position="87"/>
    </location>
</feature>
<dbReference type="EMBL" id="BSTJ01000017">
    <property type="protein sequence ID" value="GLY81018.1"/>
    <property type="molecule type" value="Genomic_DNA"/>
</dbReference>
<feature type="region of interest" description="Disordered" evidence="1">
    <location>
        <begin position="1"/>
        <end position="115"/>
    </location>
</feature>
<sequence length="115" mass="11663">MDDAAVRAEQDGGDGSTTPADTDPNLNLRRNTARDDSDCAPTGTDIQTSAKTITAGIRRGESCGAEQSDGDGSTTPADTDPNLNLRRNTGGDDGDSVRARTGVQAGAEAVIGGAR</sequence>
<accession>A0A9W6RSM8</accession>
<dbReference type="Proteomes" id="UP001165135">
    <property type="component" value="Unassembled WGS sequence"/>
</dbReference>
<evidence type="ECO:0000313" key="2">
    <source>
        <dbReference type="EMBL" id="GLY81018.1"/>
    </source>
</evidence>
<feature type="compositionally biased region" description="Polar residues" evidence="1">
    <location>
        <begin position="16"/>
        <end position="30"/>
    </location>
</feature>
<evidence type="ECO:0000313" key="3">
    <source>
        <dbReference type="Proteomes" id="UP001165135"/>
    </source>
</evidence>
<dbReference type="AlphaFoldDB" id="A0A9W6RSM8"/>
<protein>
    <submittedName>
        <fullName evidence="2">Uncharacterized protein</fullName>
    </submittedName>
</protein>
<gene>
    <name evidence="2" type="ORF">Airi01_092850</name>
</gene>